<evidence type="ECO:0000313" key="5">
    <source>
        <dbReference type="EMBL" id="KAF2088656.1"/>
    </source>
</evidence>
<dbReference type="Gene3D" id="3.40.50.720">
    <property type="entry name" value="NAD(P)-binding Rossmann-like Domain"/>
    <property type="match status" value="1"/>
</dbReference>
<accession>A0A9P4I006</accession>
<keyword evidence="3" id="KW-0560">Oxidoreductase</keyword>
<dbReference type="InterPro" id="IPR036291">
    <property type="entry name" value="NAD(P)-bd_dom_sf"/>
</dbReference>
<dbReference type="InterPro" id="IPR052178">
    <property type="entry name" value="Sec_Metab_Biosynth_SDR"/>
</dbReference>
<dbReference type="GO" id="GO:0016491">
    <property type="term" value="F:oxidoreductase activity"/>
    <property type="evidence" value="ECO:0007669"/>
    <property type="project" value="UniProtKB-KW"/>
</dbReference>
<dbReference type="AlphaFoldDB" id="A0A9P4I006"/>
<comment type="similarity">
    <text evidence="1 4">Belongs to the short-chain dehydrogenases/reductases (SDR) family.</text>
</comment>
<dbReference type="Pfam" id="PF00106">
    <property type="entry name" value="adh_short"/>
    <property type="match status" value="1"/>
</dbReference>
<dbReference type="PANTHER" id="PTHR43618">
    <property type="entry name" value="7-ALPHA-HYDROXYSTEROID DEHYDROGENASE"/>
    <property type="match status" value="1"/>
</dbReference>
<keyword evidence="2" id="KW-0521">NADP</keyword>
<organism evidence="5 6">
    <name type="scientific">Saccharata proteae CBS 121410</name>
    <dbReference type="NCBI Taxonomy" id="1314787"/>
    <lineage>
        <taxon>Eukaryota</taxon>
        <taxon>Fungi</taxon>
        <taxon>Dikarya</taxon>
        <taxon>Ascomycota</taxon>
        <taxon>Pezizomycotina</taxon>
        <taxon>Dothideomycetes</taxon>
        <taxon>Dothideomycetes incertae sedis</taxon>
        <taxon>Botryosphaeriales</taxon>
        <taxon>Saccharataceae</taxon>
        <taxon>Saccharata</taxon>
    </lineage>
</organism>
<dbReference type="Proteomes" id="UP000799776">
    <property type="component" value="Unassembled WGS sequence"/>
</dbReference>
<evidence type="ECO:0000256" key="2">
    <source>
        <dbReference type="ARBA" id="ARBA00022857"/>
    </source>
</evidence>
<reference evidence="5" key="1">
    <citation type="journal article" date="2020" name="Stud. Mycol.">
        <title>101 Dothideomycetes genomes: a test case for predicting lifestyles and emergence of pathogens.</title>
        <authorList>
            <person name="Haridas S."/>
            <person name="Albert R."/>
            <person name="Binder M."/>
            <person name="Bloem J."/>
            <person name="Labutti K."/>
            <person name="Salamov A."/>
            <person name="Andreopoulos B."/>
            <person name="Baker S."/>
            <person name="Barry K."/>
            <person name="Bills G."/>
            <person name="Bluhm B."/>
            <person name="Cannon C."/>
            <person name="Castanera R."/>
            <person name="Culley D."/>
            <person name="Daum C."/>
            <person name="Ezra D."/>
            <person name="Gonzalez J."/>
            <person name="Henrissat B."/>
            <person name="Kuo A."/>
            <person name="Liang C."/>
            <person name="Lipzen A."/>
            <person name="Lutzoni F."/>
            <person name="Magnuson J."/>
            <person name="Mondo S."/>
            <person name="Nolan M."/>
            <person name="Ohm R."/>
            <person name="Pangilinan J."/>
            <person name="Park H.-J."/>
            <person name="Ramirez L."/>
            <person name="Alfaro M."/>
            <person name="Sun H."/>
            <person name="Tritt A."/>
            <person name="Yoshinaga Y."/>
            <person name="Zwiers L.-H."/>
            <person name="Turgeon B."/>
            <person name="Goodwin S."/>
            <person name="Spatafora J."/>
            <person name="Crous P."/>
            <person name="Grigoriev I."/>
        </authorList>
    </citation>
    <scope>NUCLEOTIDE SEQUENCE</scope>
    <source>
        <strain evidence="5">CBS 121410</strain>
    </source>
</reference>
<dbReference type="PRINTS" id="PR00080">
    <property type="entry name" value="SDRFAMILY"/>
</dbReference>
<evidence type="ECO:0000256" key="1">
    <source>
        <dbReference type="ARBA" id="ARBA00006484"/>
    </source>
</evidence>
<evidence type="ECO:0000256" key="3">
    <source>
        <dbReference type="ARBA" id="ARBA00023002"/>
    </source>
</evidence>
<dbReference type="PRINTS" id="PR00081">
    <property type="entry name" value="GDHRDH"/>
</dbReference>
<proteinExistence type="inferred from homology"/>
<protein>
    <submittedName>
        <fullName evidence="5">NAD(P)-binding protein</fullName>
    </submittedName>
</protein>
<dbReference type="InterPro" id="IPR002347">
    <property type="entry name" value="SDR_fam"/>
</dbReference>
<dbReference type="EMBL" id="ML978716">
    <property type="protein sequence ID" value="KAF2088656.1"/>
    <property type="molecule type" value="Genomic_DNA"/>
</dbReference>
<dbReference type="PANTHER" id="PTHR43618:SF13">
    <property type="entry name" value="CHAIN DEHYDROGENASE, PUTATIVE (AFU_ORTHOLOGUE AFUA_1G17650)-RELATED"/>
    <property type="match status" value="1"/>
</dbReference>
<keyword evidence="6" id="KW-1185">Reference proteome</keyword>
<dbReference type="CDD" id="cd05233">
    <property type="entry name" value="SDR_c"/>
    <property type="match status" value="1"/>
</dbReference>
<comment type="caution">
    <text evidence="5">The sequence shown here is derived from an EMBL/GenBank/DDBJ whole genome shotgun (WGS) entry which is preliminary data.</text>
</comment>
<name>A0A9P4I006_9PEZI</name>
<dbReference type="SUPFAM" id="SSF51735">
    <property type="entry name" value="NAD(P)-binding Rossmann-fold domains"/>
    <property type="match status" value="1"/>
</dbReference>
<evidence type="ECO:0000256" key="4">
    <source>
        <dbReference type="RuleBase" id="RU000363"/>
    </source>
</evidence>
<gene>
    <name evidence="5" type="ORF">K490DRAFT_39574</name>
</gene>
<sequence length="253" mass="27141">MAMLKVALITAGSAGLGAQIARVLAPDFRVVINYAHNEERASQLVKELAGIPGGNGGGMSERFHAIRADVGVKSEVQRLVAETVERMGRLDVVVSNAGWTRMTDFSSLDDGAVDEDWDRCFIYNVKTHLWLMHAAKPWLERTEGAFVSTASLAGVKPSGSSLPYAVTKAAQIHLAKSLAVICAPKIRVNSVSPGMLLTEWGLKFPASKREATIAKTQLQRLASVEDVALNVRTLVLSQSQTGQNVVLDCGSSL</sequence>
<dbReference type="OrthoDB" id="37659at2759"/>
<evidence type="ECO:0000313" key="6">
    <source>
        <dbReference type="Proteomes" id="UP000799776"/>
    </source>
</evidence>